<dbReference type="SMART" id="SM00382">
    <property type="entry name" value="AAA"/>
    <property type="match status" value="1"/>
</dbReference>
<dbReference type="Proteomes" id="UP001196379">
    <property type="component" value="Unassembled WGS sequence"/>
</dbReference>
<name>A0A949T568_9PAST</name>
<evidence type="ECO:0000256" key="4">
    <source>
        <dbReference type="ARBA" id="ARBA00022840"/>
    </source>
</evidence>
<dbReference type="PROSITE" id="PS00211">
    <property type="entry name" value="ABC_TRANSPORTER_1"/>
    <property type="match status" value="1"/>
</dbReference>
<dbReference type="InterPro" id="IPR017871">
    <property type="entry name" value="ABC_transporter-like_CS"/>
</dbReference>
<dbReference type="PANTHER" id="PTHR43776:SF7">
    <property type="entry name" value="D,D-DIPEPTIDE TRANSPORT ATP-BINDING PROTEIN DDPF-RELATED"/>
    <property type="match status" value="1"/>
</dbReference>
<dbReference type="Proteomes" id="UP000732858">
    <property type="component" value="Unassembled WGS sequence"/>
</dbReference>
<dbReference type="Pfam" id="PF00005">
    <property type="entry name" value="ABC_tran"/>
    <property type="match status" value="1"/>
</dbReference>
<dbReference type="RefSeq" id="WP_157403479.1">
    <property type="nucleotide sequence ID" value="NZ_JABULY010000003.1"/>
</dbReference>
<keyword evidence="3" id="KW-0547">Nucleotide-binding</keyword>
<dbReference type="InterPro" id="IPR003593">
    <property type="entry name" value="AAA+_ATPase"/>
</dbReference>
<proteinExistence type="inferred from homology"/>
<keyword evidence="2" id="KW-0813">Transport</keyword>
<protein>
    <submittedName>
        <fullName evidence="7">ABC transporter ATP-binding protein</fullName>
    </submittedName>
</protein>
<dbReference type="PANTHER" id="PTHR43776">
    <property type="entry name" value="TRANSPORT ATP-BINDING PROTEIN"/>
    <property type="match status" value="1"/>
</dbReference>
<keyword evidence="9" id="KW-1185">Reference proteome</keyword>
<keyword evidence="4 7" id="KW-0067">ATP-binding</keyword>
<evidence type="ECO:0000259" key="5">
    <source>
        <dbReference type="PROSITE" id="PS50893"/>
    </source>
</evidence>
<dbReference type="AlphaFoldDB" id="A0A949T568"/>
<evidence type="ECO:0000256" key="2">
    <source>
        <dbReference type="ARBA" id="ARBA00022448"/>
    </source>
</evidence>
<dbReference type="SUPFAM" id="SSF52540">
    <property type="entry name" value="P-loop containing nucleoside triphosphate hydrolases"/>
    <property type="match status" value="1"/>
</dbReference>
<dbReference type="GO" id="GO:0016887">
    <property type="term" value="F:ATP hydrolysis activity"/>
    <property type="evidence" value="ECO:0007669"/>
    <property type="project" value="InterPro"/>
</dbReference>
<feature type="domain" description="ABC transporter" evidence="5">
    <location>
        <begin position="12"/>
        <end position="261"/>
    </location>
</feature>
<organism evidence="7 8">
    <name type="scientific">Ursidibacter maritimus</name>
    <dbReference type="NCBI Taxonomy" id="1331689"/>
    <lineage>
        <taxon>Bacteria</taxon>
        <taxon>Pseudomonadati</taxon>
        <taxon>Pseudomonadota</taxon>
        <taxon>Gammaproteobacteria</taxon>
        <taxon>Pasteurellales</taxon>
        <taxon>Pasteurellaceae</taxon>
        <taxon>Ursidibacter</taxon>
    </lineage>
</organism>
<reference evidence="7 9" key="1">
    <citation type="journal article" date="2021" name="Mol. Ecol.">
        <title>Polar bear-adapted Ursidibacter maritimus are remarkably conserved after generations in captivity.</title>
        <authorList>
            <person name="Espinosa-Gongora C."/>
            <person name="Hansen M.J."/>
            <person name="Bertelsen M.F."/>
            <person name="Bojesen A.M."/>
        </authorList>
    </citation>
    <scope>NUCLEOTIDE SEQUENCE</scope>
    <source>
        <strain evidence="7">Pb43105x</strain>
        <strain evidence="6 9">Pb43106</strain>
    </source>
</reference>
<evidence type="ECO:0000256" key="1">
    <source>
        <dbReference type="ARBA" id="ARBA00005417"/>
    </source>
</evidence>
<evidence type="ECO:0000313" key="8">
    <source>
        <dbReference type="Proteomes" id="UP000732858"/>
    </source>
</evidence>
<dbReference type="OrthoDB" id="9784450at2"/>
<accession>A0A949T568</accession>
<dbReference type="Gene3D" id="3.40.50.300">
    <property type="entry name" value="P-loop containing nucleotide triphosphate hydrolases"/>
    <property type="match status" value="1"/>
</dbReference>
<evidence type="ECO:0000313" key="7">
    <source>
        <dbReference type="EMBL" id="MBV6547356.1"/>
    </source>
</evidence>
<evidence type="ECO:0000313" key="9">
    <source>
        <dbReference type="Proteomes" id="UP001196379"/>
    </source>
</evidence>
<gene>
    <name evidence="6" type="ORF">HT657_06220</name>
    <name evidence="7" type="ORF">HT672_08705</name>
</gene>
<dbReference type="CDD" id="cd03257">
    <property type="entry name" value="ABC_NikE_OppD_transporters"/>
    <property type="match status" value="1"/>
</dbReference>
<dbReference type="PROSITE" id="PS50893">
    <property type="entry name" value="ABC_TRANSPORTER_2"/>
    <property type="match status" value="1"/>
</dbReference>
<dbReference type="GeneID" id="65549373"/>
<comment type="caution">
    <text evidence="7">The sequence shown here is derived from an EMBL/GenBank/DDBJ whole genome shotgun (WGS) entry which is preliminary data.</text>
</comment>
<dbReference type="EMBL" id="JABULY010000003">
    <property type="protein sequence ID" value="MBV6531728.1"/>
    <property type="molecule type" value="Genomic_DNA"/>
</dbReference>
<dbReference type="InterPro" id="IPR027417">
    <property type="entry name" value="P-loop_NTPase"/>
</dbReference>
<evidence type="ECO:0000313" key="6">
    <source>
        <dbReference type="EMBL" id="MBV6531728.1"/>
    </source>
</evidence>
<dbReference type="GO" id="GO:0055085">
    <property type="term" value="P:transmembrane transport"/>
    <property type="evidence" value="ECO:0007669"/>
    <property type="project" value="UniProtKB-ARBA"/>
</dbReference>
<evidence type="ECO:0000256" key="3">
    <source>
        <dbReference type="ARBA" id="ARBA00022741"/>
    </source>
</evidence>
<dbReference type="EMBL" id="JABUMC010000021">
    <property type="protein sequence ID" value="MBV6547356.1"/>
    <property type="molecule type" value="Genomic_DNA"/>
</dbReference>
<comment type="similarity">
    <text evidence="1">Belongs to the ABC transporter superfamily.</text>
</comment>
<dbReference type="InterPro" id="IPR003439">
    <property type="entry name" value="ABC_transporter-like_ATP-bd"/>
</dbReference>
<dbReference type="GO" id="GO:0005524">
    <property type="term" value="F:ATP binding"/>
    <property type="evidence" value="ECO:0007669"/>
    <property type="project" value="UniProtKB-KW"/>
</dbReference>
<dbReference type="InterPro" id="IPR050319">
    <property type="entry name" value="ABC_transp_ATP-bind"/>
</dbReference>
<sequence>MSMKPLKEQPIIELEDIVVQFPSRDGTLFNPKKFTAVGGVSLSVSAGETVGLVGQSGCGKSTLASVIIGLQKPTSGSVKFNGLQMKYGSTEARKQFGRQVSVIFQDPATALNPRMRVLDILKDPMDIHNVLQPHEREKRVYELLSRVGLPRSAALVEPTRLSGGQKQRVAIARALALNPKLIVADEPTSALDVSVRAQVLNLLADLKKELNLAMVFISHDLQTVRQVSDRIVVMNGGLIVEQGEAAEVFDFPQKDYTRILLDAAPSLL</sequence>